<dbReference type="InterPro" id="IPR047111">
    <property type="entry name" value="YbaP-like"/>
</dbReference>
<dbReference type="Proteomes" id="UP000249522">
    <property type="component" value="Unassembled WGS sequence"/>
</dbReference>
<name>A0A2W1M0M2_9BACL</name>
<dbReference type="OrthoDB" id="357294at2"/>
<sequence length="309" mass="34500">MTKVKKLFYAALSVVLSLALVLPVPQAGAAKNTSPDESKGYLWKLEKGKNTVYLLGSIHVATEEMYPLSSTIEKAFAESDKLVVEADIANVDAEQMAKYTLEKASYPEGETLKDHISPELYSQIQELLKSVGLPVNTFDPYEPWYIQMALTNLVGISEEYTKVEGIDQYFLNRAGKREILELEGVEFQIDYFDSMSPSFQEKLLYDSLNNPASGNDAQTLDTMALAWEYGDHERMLSVLNSASASSQAMTLYYQYLNDDRNVGMTEKIKSYLNDGSGDTYFVVAGSAHFLGDSSIVKLLEKDGYKLTRL</sequence>
<feature type="chain" id="PRO_5015967067" description="TraB/GumN family protein" evidence="1">
    <location>
        <begin position="30"/>
        <end position="309"/>
    </location>
</feature>
<evidence type="ECO:0000313" key="2">
    <source>
        <dbReference type="EMBL" id="PZD97481.1"/>
    </source>
</evidence>
<dbReference type="InterPro" id="IPR002816">
    <property type="entry name" value="TraB/PrgY/GumN_fam"/>
</dbReference>
<dbReference type="PANTHER" id="PTHR40590:SF1">
    <property type="entry name" value="CYTOPLASMIC PROTEIN"/>
    <property type="match status" value="1"/>
</dbReference>
<gene>
    <name evidence="2" type="ORF">DNH61_02070</name>
</gene>
<keyword evidence="3" id="KW-1185">Reference proteome</keyword>
<evidence type="ECO:0008006" key="4">
    <source>
        <dbReference type="Google" id="ProtNLM"/>
    </source>
</evidence>
<dbReference type="AlphaFoldDB" id="A0A2W1M0M2"/>
<dbReference type="Pfam" id="PF01963">
    <property type="entry name" value="TraB_PrgY_gumN"/>
    <property type="match status" value="1"/>
</dbReference>
<dbReference type="CDD" id="cd14789">
    <property type="entry name" value="Tiki"/>
    <property type="match status" value="1"/>
</dbReference>
<dbReference type="PANTHER" id="PTHR40590">
    <property type="entry name" value="CYTOPLASMIC PROTEIN-RELATED"/>
    <property type="match status" value="1"/>
</dbReference>
<organism evidence="2 3">
    <name type="scientific">Paenibacillus sambharensis</name>
    <dbReference type="NCBI Taxonomy" id="1803190"/>
    <lineage>
        <taxon>Bacteria</taxon>
        <taxon>Bacillati</taxon>
        <taxon>Bacillota</taxon>
        <taxon>Bacilli</taxon>
        <taxon>Bacillales</taxon>
        <taxon>Paenibacillaceae</taxon>
        <taxon>Paenibacillus</taxon>
    </lineage>
</organism>
<protein>
    <recommendedName>
        <fullName evidence="4">TraB/GumN family protein</fullName>
    </recommendedName>
</protein>
<reference evidence="2 3" key="1">
    <citation type="submission" date="2018-06" db="EMBL/GenBank/DDBJ databases">
        <title>Paenibacillus imtechensis sp. nov.</title>
        <authorList>
            <person name="Pinnaka A.K."/>
            <person name="Singh H."/>
            <person name="Kaur M."/>
        </authorList>
    </citation>
    <scope>NUCLEOTIDE SEQUENCE [LARGE SCALE GENOMIC DNA]</scope>
    <source>
        <strain evidence="2 3">SMB1</strain>
    </source>
</reference>
<accession>A0A2W1M0M2</accession>
<comment type="caution">
    <text evidence="2">The sequence shown here is derived from an EMBL/GenBank/DDBJ whole genome shotgun (WGS) entry which is preliminary data.</text>
</comment>
<dbReference type="EMBL" id="QKRB01000012">
    <property type="protein sequence ID" value="PZD97481.1"/>
    <property type="molecule type" value="Genomic_DNA"/>
</dbReference>
<keyword evidence="1" id="KW-0732">Signal</keyword>
<feature type="signal peptide" evidence="1">
    <location>
        <begin position="1"/>
        <end position="29"/>
    </location>
</feature>
<evidence type="ECO:0000313" key="3">
    <source>
        <dbReference type="Proteomes" id="UP000249522"/>
    </source>
</evidence>
<evidence type="ECO:0000256" key="1">
    <source>
        <dbReference type="SAM" id="SignalP"/>
    </source>
</evidence>
<proteinExistence type="predicted"/>